<feature type="binding site" evidence="9">
    <location>
        <position position="5"/>
    </location>
    <ligand>
        <name>Zn(2+)</name>
        <dbReference type="ChEBI" id="CHEBI:29105"/>
        <label>1</label>
    </ligand>
</feature>
<evidence type="ECO:0000259" key="12">
    <source>
        <dbReference type="PROSITE" id="PS51133"/>
    </source>
</evidence>
<evidence type="ECO:0000256" key="6">
    <source>
        <dbReference type="ARBA" id="ARBA00023163"/>
    </source>
</evidence>
<dbReference type="InterPro" id="IPR001529">
    <property type="entry name" value="Zn_ribbon_RPB9"/>
</dbReference>
<evidence type="ECO:0000256" key="8">
    <source>
        <dbReference type="PIRNR" id="PIRNR005586"/>
    </source>
</evidence>
<feature type="binding site" evidence="9">
    <location>
        <position position="28"/>
    </location>
    <ligand>
        <name>Zn(2+)</name>
        <dbReference type="ChEBI" id="CHEBI:29105"/>
        <label>1</label>
    </ligand>
</feature>
<keyword evidence="6 8" id="KW-0804">Transcription</keyword>
<dbReference type="RefSeq" id="WP_048164671.1">
    <property type="nucleotide sequence ID" value="NZ_CP006019.1"/>
</dbReference>
<dbReference type="PROSITE" id="PS01030">
    <property type="entry name" value="RNA_POL_M_15KD"/>
    <property type="match status" value="1"/>
</dbReference>
<dbReference type="PROSITE" id="PS00466">
    <property type="entry name" value="ZF_TFIIS_1"/>
    <property type="match status" value="1"/>
</dbReference>
<feature type="zinc finger region" description="C4-type" evidence="10">
    <location>
        <begin position="5"/>
        <end position="28"/>
    </location>
</feature>
<dbReference type="InterPro" id="IPR012164">
    <property type="entry name" value="Rpa12/Rpb9/Rpc10/TFS"/>
</dbReference>
<dbReference type="KEGG" id="ppac:PAP_03275"/>
<keyword evidence="3 10" id="KW-0863">Zinc-finger</keyword>
<feature type="binding site" evidence="9">
    <location>
        <position position="105"/>
    </location>
    <ligand>
        <name>Zn(2+)</name>
        <dbReference type="ChEBI" id="CHEBI:29105"/>
        <label>2</label>
    </ligand>
</feature>
<evidence type="ECO:0000313" key="14">
    <source>
        <dbReference type="Proteomes" id="UP000027981"/>
    </source>
</evidence>
<feature type="binding site" evidence="9">
    <location>
        <position position="8"/>
    </location>
    <ligand>
        <name>Zn(2+)</name>
        <dbReference type="ChEBI" id="CHEBI:29105"/>
        <label>1</label>
    </ligand>
</feature>
<dbReference type="InterPro" id="IPR006288">
    <property type="entry name" value="TFS"/>
</dbReference>
<dbReference type="Gene3D" id="2.20.25.10">
    <property type="match status" value="1"/>
</dbReference>
<proteinExistence type="inferred from homology"/>
<dbReference type="AlphaFoldDB" id="A0A075LQS4"/>
<dbReference type="CDD" id="cd10511">
    <property type="entry name" value="Zn-ribbon_TFS"/>
    <property type="match status" value="1"/>
</dbReference>
<dbReference type="PANTHER" id="PTHR11239:SF12">
    <property type="entry name" value="DNA-DIRECTED RNA POLYMERASE III SUBUNIT RPC10"/>
    <property type="match status" value="1"/>
</dbReference>
<dbReference type="OrthoDB" id="72957at2157"/>
<feature type="domain" description="TFIIS-type" evidence="12">
    <location>
        <begin position="70"/>
        <end position="110"/>
    </location>
</feature>
<dbReference type="PANTHER" id="PTHR11239">
    <property type="entry name" value="DNA-DIRECTED RNA POLYMERASE"/>
    <property type="match status" value="1"/>
</dbReference>
<dbReference type="GO" id="GO:0003676">
    <property type="term" value="F:nucleic acid binding"/>
    <property type="evidence" value="ECO:0007669"/>
    <property type="project" value="InterPro"/>
</dbReference>
<keyword evidence="4 9" id="KW-0862">Zinc</keyword>
<dbReference type="SUPFAM" id="SSF57783">
    <property type="entry name" value="Zinc beta-ribbon"/>
    <property type="match status" value="1"/>
</dbReference>
<dbReference type="NCBIfam" id="TIGR01384">
    <property type="entry name" value="TFS_arch"/>
    <property type="match status" value="1"/>
</dbReference>
<dbReference type="Gene3D" id="2.20.70.10">
    <property type="match status" value="1"/>
</dbReference>
<dbReference type="SMART" id="SM00661">
    <property type="entry name" value="RPOL9"/>
    <property type="match status" value="1"/>
</dbReference>
<dbReference type="InterPro" id="IPR001222">
    <property type="entry name" value="Znf_TFIIS"/>
</dbReference>
<keyword evidence="2 9" id="KW-0479">Metal-binding</keyword>
<dbReference type="GO" id="GO:0008270">
    <property type="term" value="F:zinc ion binding"/>
    <property type="evidence" value="ECO:0007669"/>
    <property type="project" value="UniProtKB-KW"/>
</dbReference>
<dbReference type="STRING" id="1343739.PAP_03275"/>
<name>A0A075LQS4_9EURY</name>
<dbReference type="Pfam" id="PF01096">
    <property type="entry name" value="Zn_ribbon_TFIIS"/>
    <property type="match status" value="1"/>
</dbReference>
<evidence type="ECO:0000313" key="13">
    <source>
        <dbReference type="EMBL" id="AIF69075.1"/>
    </source>
</evidence>
<dbReference type="InterPro" id="IPR019761">
    <property type="entry name" value="DNA-dir_RNA_pol-M_15_CS"/>
</dbReference>
<evidence type="ECO:0000256" key="5">
    <source>
        <dbReference type="ARBA" id="ARBA00023015"/>
    </source>
</evidence>
<feature type="binding site" evidence="9">
    <location>
        <position position="77"/>
    </location>
    <ligand>
        <name>Zn(2+)</name>
        <dbReference type="ChEBI" id="CHEBI:29105"/>
        <label>2</label>
    </ligand>
</feature>
<dbReference type="GO" id="GO:0006351">
    <property type="term" value="P:DNA-templated transcription"/>
    <property type="evidence" value="ECO:0007669"/>
    <property type="project" value="InterPro"/>
</dbReference>
<dbReference type="EMBL" id="CP006019">
    <property type="protein sequence ID" value="AIF69075.1"/>
    <property type="molecule type" value="Genomic_DNA"/>
</dbReference>
<feature type="binding site" evidence="9">
    <location>
        <position position="74"/>
    </location>
    <ligand>
        <name>Zn(2+)</name>
        <dbReference type="ChEBI" id="CHEBI:29105"/>
        <label>2</label>
    </ligand>
</feature>
<feature type="binding site" evidence="9">
    <location>
        <position position="102"/>
    </location>
    <ligand>
        <name>Zn(2+)</name>
        <dbReference type="ChEBI" id="CHEBI:29105"/>
        <label>2</label>
    </ligand>
</feature>
<evidence type="ECO:0000256" key="10">
    <source>
        <dbReference type="PIRSR" id="PIRSR005586-2"/>
    </source>
</evidence>
<evidence type="ECO:0000256" key="7">
    <source>
        <dbReference type="ARBA" id="ARBA00032962"/>
    </source>
</evidence>
<comment type="similarity">
    <text evidence="8 11">Belongs to the archaeal rpoM/eukaryotic RPA12/RPB9/RPC11 RNA polymerase family.</text>
</comment>
<keyword evidence="5" id="KW-0805">Transcription regulation</keyword>
<evidence type="ECO:0000256" key="2">
    <source>
        <dbReference type="ARBA" id="ARBA00022723"/>
    </source>
</evidence>
<organism evidence="13 14">
    <name type="scientific">Palaeococcus pacificus DY20341</name>
    <dbReference type="NCBI Taxonomy" id="1343739"/>
    <lineage>
        <taxon>Archaea</taxon>
        <taxon>Methanobacteriati</taxon>
        <taxon>Methanobacteriota</taxon>
        <taxon>Thermococci</taxon>
        <taxon>Thermococcales</taxon>
        <taxon>Thermococcaceae</taxon>
        <taxon>Palaeococcus</taxon>
    </lineage>
</organism>
<dbReference type="GeneID" id="24841783"/>
<dbReference type="PROSITE" id="PS51133">
    <property type="entry name" value="ZF_TFIIS_2"/>
    <property type="match status" value="1"/>
</dbReference>
<accession>A0A075LQS4</accession>
<evidence type="ECO:0000256" key="3">
    <source>
        <dbReference type="ARBA" id="ARBA00022771"/>
    </source>
</evidence>
<reference evidence="14" key="1">
    <citation type="submission" date="2013-06" db="EMBL/GenBank/DDBJ databases">
        <title>Complete Genome Sequence of Hyperthermophilic Palaeococcus pacificus DY20341T, Isolated from a Deep-Sea Hydrothermal Sediments.</title>
        <authorList>
            <person name="Zeng X."/>
            <person name="Shao Z."/>
        </authorList>
    </citation>
    <scope>NUCLEOTIDE SEQUENCE [LARGE SCALE GENOMIC DNA]</scope>
    <source>
        <strain evidence="14">DY20341</strain>
    </source>
</reference>
<sequence length="113" mass="12949">MVKFCSKCGSIMVPKVKDGVKILVCRRCGHEEPLEEETAKAYQVKQKIKHAPDEGVIVVEQDVRTLPIAKGIKCPKCDNEEAYWWELQTRAGDEPSTIFYKCTKCGHTWRSYE</sequence>
<dbReference type="Pfam" id="PF02150">
    <property type="entry name" value="Zn_ribbon_RPB9"/>
    <property type="match status" value="1"/>
</dbReference>
<protein>
    <recommendedName>
        <fullName evidence="1">Transcription factor S</fullName>
    </recommendedName>
    <alternativeName>
        <fullName evidence="7">Transcription elongation factor IIS/RNA polymerase subunit homolog</fullName>
    </alternativeName>
</protein>
<dbReference type="PIRSF" id="PIRSF005586">
    <property type="entry name" value="RNApol_RpoM"/>
    <property type="match status" value="1"/>
</dbReference>
<feature type="binding site" evidence="9">
    <location>
        <position position="25"/>
    </location>
    <ligand>
        <name>Zn(2+)</name>
        <dbReference type="ChEBI" id="CHEBI:29105"/>
        <label>1</label>
    </ligand>
</feature>
<reference evidence="13 14" key="2">
    <citation type="journal article" date="2015" name="Genome Announc.">
        <title>Complete Genome Sequence of Hyperthermophilic Piezophilic Archaeon Palaeococcus pacificus DY20341T, Isolated from Deep-Sea Hydrothermal Sediments.</title>
        <authorList>
            <person name="Zeng X."/>
            <person name="Jebbar M."/>
            <person name="Shao Z."/>
        </authorList>
    </citation>
    <scope>NUCLEOTIDE SEQUENCE [LARGE SCALE GENOMIC DNA]</scope>
    <source>
        <strain evidence="13 14">DY20341</strain>
    </source>
</reference>
<dbReference type="Proteomes" id="UP000027981">
    <property type="component" value="Chromosome"/>
</dbReference>
<evidence type="ECO:0000256" key="4">
    <source>
        <dbReference type="ARBA" id="ARBA00022833"/>
    </source>
</evidence>
<dbReference type="HOGENOM" id="CLU_093932_3_2_2"/>
<dbReference type="eggNOG" id="arCOG00579">
    <property type="taxonomic scope" value="Archaea"/>
</dbReference>
<evidence type="ECO:0000256" key="9">
    <source>
        <dbReference type="PIRSR" id="PIRSR005586-1"/>
    </source>
</evidence>
<dbReference type="GO" id="GO:0006355">
    <property type="term" value="P:regulation of DNA-templated transcription"/>
    <property type="evidence" value="ECO:0007669"/>
    <property type="project" value="InterPro"/>
</dbReference>
<gene>
    <name evidence="13" type="ORF">PAP_03275</name>
</gene>
<evidence type="ECO:0000256" key="11">
    <source>
        <dbReference type="RuleBase" id="RU003474"/>
    </source>
</evidence>
<dbReference type="GO" id="GO:0003899">
    <property type="term" value="F:DNA-directed RNA polymerase activity"/>
    <property type="evidence" value="ECO:0007669"/>
    <property type="project" value="InterPro"/>
</dbReference>
<keyword evidence="14" id="KW-1185">Reference proteome</keyword>
<evidence type="ECO:0000256" key="1">
    <source>
        <dbReference type="ARBA" id="ARBA00018272"/>
    </source>
</evidence>
<dbReference type="SMART" id="SM00440">
    <property type="entry name" value="ZnF_C2C2"/>
    <property type="match status" value="1"/>
</dbReference>